<evidence type="ECO:0000313" key="2">
    <source>
        <dbReference type="Proteomes" id="UP000077013"/>
    </source>
</evidence>
<dbReference type="GO" id="GO:0004061">
    <property type="term" value="F:arylformamidase activity"/>
    <property type="evidence" value="ECO:0007669"/>
    <property type="project" value="InterPro"/>
</dbReference>
<keyword evidence="1" id="KW-0378">Hydrolase</keyword>
<dbReference type="GO" id="GO:0019441">
    <property type="term" value="P:L-tryptophan catabolic process to kynurenine"/>
    <property type="evidence" value="ECO:0007669"/>
    <property type="project" value="InterPro"/>
</dbReference>
<keyword evidence="2" id="KW-1185">Reference proteome</keyword>
<dbReference type="OrthoDB" id="9814192at2"/>
<dbReference type="STRING" id="1763537.ULVI_04025"/>
<dbReference type="Pfam" id="PF04199">
    <property type="entry name" value="Cyclase"/>
    <property type="match status" value="1"/>
</dbReference>
<dbReference type="Proteomes" id="UP000077013">
    <property type="component" value="Unassembled WGS sequence"/>
</dbReference>
<dbReference type="InterPro" id="IPR037175">
    <property type="entry name" value="KFase_sf"/>
</dbReference>
<protein>
    <submittedName>
        <fullName evidence="1">Metal-dependent hydrolase</fullName>
    </submittedName>
</protein>
<sequence>MHATFKINDTLLTADLSKPLDISIPLCNSEKNPLAWYLEAPKIEPVKLDNWVGKVSEGASVNFNTIMFNPHAHGTHTECVGHISKEFHSVNEALQSFFFHAKVISVVPETIGEDAVIPKSQIEKVLNGTIPEALIIRTLPNTASKKHRHYSHTNWPYLHEEAALLIRELGIQHLLIDLPSVDKEKDEGALLAHKAFWNYPEAPRYQATISELIYVPNSIQDGEYLLNLQIAPFHNDAAPSKPILYTYI</sequence>
<comment type="caution">
    <text evidence="1">The sequence shown here is derived from an EMBL/GenBank/DDBJ whole genome shotgun (WGS) entry which is preliminary data.</text>
</comment>
<reference evidence="1 2" key="1">
    <citation type="submission" date="2016-02" db="EMBL/GenBank/DDBJ databases">
        <title>Ulvibacter sp. LPB0005, isolated from Thais luteostoma.</title>
        <authorList>
            <person name="Shin S.-K."/>
            <person name="Yi H."/>
        </authorList>
    </citation>
    <scope>NUCLEOTIDE SEQUENCE [LARGE SCALE GENOMIC DNA]</scope>
    <source>
        <strain evidence="1 2">LPB0005</strain>
    </source>
</reference>
<dbReference type="EMBL" id="LRXL01000026">
    <property type="protein sequence ID" value="OAB79915.1"/>
    <property type="molecule type" value="Genomic_DNA"/>
</dbReference>
<name>A0A167IQN9_9FLAO</name>
<proteinExistence type="predicted"/>
<evidence type="ECO:0000313" key="1">
    <source>
        <dbReference type="EMBL" id="OAB79915.1"/>
    </source>
</evidence>
<organism evidence="1 2">
    <name type="scientific">Cochleicola gelatinilyticus</name>
    <dbReference type="NCBI Taxonomy" id="1763537"/>
    <lineage>
        <taxon>Bacteria</taxon>
        <taxon>Pseudomonadati</taxon>
        <taxon>Bacteroidota</taxon>
        <taxon>Flavobacteriia</taxon>
        <taxon>Flavobacteriales</taxon>
        <taxon>Flavobacteriaceae</taxon>
        <taxon>Cochleicola</taxon>
    </lineage>
</organism>
<dbReference type="InterPro" id="IPR007325">
    <property type="entry name" value="KFase/CYL"/>
</dbReference>
<accession>A0A167IQN9</accession>
<dbReference type="RefSeq" id="WP_068590003.1">
    <property type="nucleotide sequence ID" value="NZ_LRXL01000026.1"/>
</dbReference>
<dbReference type="AlphaFoldDB" id="A0A167IQN9"/>
<dbReference type="SUPFAM" id="SSF102198">
    <property type="entry name" value="Putative cyclase"/>
    <property type="match status" value="1"/>
</dbReference>
<dbReference type="Gene3D" id="3.50.30.50">
    <property type="entry name" value="Putative cyclase"/>
    <property type="match status" value="1"/>
</dbReference>
<gene>
    <name evidence="1" type="ORF">ULVI_04025</name>
</gene>